<keyword evidence="8" id="KW-0812">Transmembrane</keyword>
<dbReference type="InterPro" id="IPR036890">
    <property type="entry name" value="HATPase_C_sf"/>
</dbReference>
<dbReference type="OrthoDB" id="176203at2"/>
<dbReference type="SMART" id="SM00448">
    <property type="entry name" value="REC"/>
    <property type="match status" value="1"/>
</dbReference>
<comment type="catalytic activity">
    <reaction evidence="1">
        <text>ATP + protein L-histidine = ADP + protein N-phospho-L-histidine.</text>
        <dbReference type="EC" id="2.7.13.3"/>
    </reaction>
</comment>
<dbReference type="InterPro" id="IPR036097">
    <property type="entry name" value="HisK_dim/P_sf"/>
</dbReference>
<evidence type="ECO:0000259" key="10">
    <source>
        <dbReference type="PROSITE" id="PS50109"/>
    </source>
</evidence>
<dbReference type="GO" id="GO:0005886">
    <property type="term" value="C:plasma membrane"/>
    <property type="evidence" value="ECO:0007669"/>
    <property type="project" value="TreeGrafter"/>
</dbReference>
<dbReference type="InterPro" id="IPR004358">
    <property type="entry name" value="Sig_transdc_His_kin-like_C"/>
</dbReference>
<dbReference type="InterPro" id="IPR003594">
    <property type="entry name" value="HATPase_dom"/>
</dbReference>
<evidence type="ECO:0000256" key="6">
    <source>
        <dbReference type="ARBA" id="ARBA00023012"/>
    </source>
</evidence>
<dbReference type="Gene3D" id="3.30.565.10">
    <property type="entry name" value="Histidine kinase-like ATPase, C-terminal domain"/>
    <property type="match status" value="1"/>
</dbReference>
<accession>A0A2S7F2F4</accession>
<evidence type="ECO:0000256" key="1">
    <source>
        <dbReference type="ARBA" id="ARBA00000085"/>
    </source>
</evidence>
<dbReference type="Gene3D" id="1.10.287.130">
    <property type="match status" value="1"/>
</dbReference>
<dbReference type="EC" id="2.7.13.3" evidence="2"/>
<dbReference type="Pfam" id="PF00512">
    <property type="entry name" value="HisKA"/>
    <property type="match status" value="1"/>
</dbReference>
<organism evidence="12 13">
    <name type="scientific">Xanthomonas hyacinthi</name>
    <dbReference type="NCBI Taxonomy" id="56455"/>
    <lineage>
        <taxon>Bacteria</taxon>
        <taxon>Pseudomonadati</taxon>
        <taxon>Pseudomonadota</taxon>
        <taxon>Gammaproteobacteria</taxon>
        <taxon>Lysobacterales</taxon>
        <taxon>Lysobacteraceae</taxon>
        <taxon>Xanthomonas</taxon>
    </lineage>
</organism>
<dbReference type="Pfam" id="PF07495">
    <property type="entry name" value="Y_Y_Y"/>
    <property type="match status" value="1"/>
</dbReference>
<dbReference type="SMART" id="SM00388">
    <property type="entry name" value="HisKA"/>
    <property type="match status" value="1"/>
</dbReference>
<dbReference type="PANTHER" id="PTHR43047">
    <property type="entry name" value="TWO-COMPONENT HISTIDINE PROTEIN KINASE"/>
    <property type="match status" value="1"/>
</dbReference>
<dbReference type="EMBL" id="MDEG01000001">
    <property type="protein sequence ID" value="PPU99631.1"/>
    <property type="molecule type" value="Genomic_DNA"/>
</dbReference>
<dbReference type="InterPro" id="IPR005467">
    <property type="entry name" value="His_kinase_dom"/>
</dbReference>
<dbReference type="InterPro" id="IPR011006">
    <property type="entry name" value="CheY-like_superfamily"/>
</dbReference>
<evidence type="ECO:0000259" key="11">
    <source>
        <dbReference type="PROSITE" id="PS50110"/>
    </source>
</evidence>
<keyword evidence="8" id="KW-0472">Membrane</keyword>
<proteinExistence type="predicted"/>
<keyword evidence="13" id="KW-1185">Reference proteome</keyword>
<dbReference type="PANTHER" id="PTHR43047:SF72">
    <property type="entry name" value="OSMOSENSING HISTIDINE PROTEIN KINASE SLN1"/>
    <property type="match status" value="1"/>
</dbReference>
<dbReference type="SMART" id="SM00387">
    <property type="entry name" value="HATPase_c"/>
    <property type="match status" value="1"/>
</dbReference>
<dbReference type="Gene3D" id="2.60.40.10">
    <property type="entry name" value="Immunoglobulins"/>
    <property type="match status" value="1"/>
</dbReference>
<dbReference type="InterPro" id="IPR001789">
    <property type="entry name" value="Sig_transdc_resp-reg_receiver"/>
</dbReference>
<evidence type="ECO:0000313" key="13">
    <source>
        <dbReference type="Proteomes" id="UP000238261"/>
    </source>
</evidence>
<dbReference type="CDD" id="cd17546">
    <property type="entry name" value="REC_hyHK_CKI1_RcsC-like"/>
    <property type="match status" value="1"/>
</dbReference>
<comment type="caution">
    <text evidence="12">The sequence shown here is derived from an EMBL/GenBank/DDBJ whole genome shotgun (WGS) entry which is preliminary data.</text>
</comment>
<feature type="signal peptide" evidence="9">
    <location>
        <begin position="1"/>
        <end position="30"/>
    </location>
</feature>
<dbReference type="Gene3D" id="3.40.50.2300">
    <property type="match status" value="1"/>
</dbReference>
<keyword evidence="9" id="KW-0732">Signal</keyword>
<keyword evidence="6" id="KW-0902">Two-component regulatory system</keyword>
<dbReference type="GO" id="GO:0000155">
    <property type="term" value="F:phosphorelay sensor kinase activity"/>
    <property type="evidence" value="ECO:0007669"/>
    <property type="project" value="InterPro"/>
</dbReference>
<dbReference type="PROSITE" id="PS50110">
    <property type="entry name" value="RESPONSE_REGULATORY"/>
    <property type="match status" value="1"/>
</dbReference>
<dbReference type="SUPFAM" id="SSF55874">
    <property type="entry name" value="ATPase domain of HSP90 chaperone/DNA topoisomerase II/histidine kinase"/>
    <property type="match status" value="1"/>
</dbReference>
<protein>
    <recommendedName>
        <fullName evidence="2">histidine kinase</fullName>
        <ecNumber evidence="2">2.7.13.3</ecNumber>
    </recommendedName>
</protein>
<dbReference type="InterPro" id="IPR013783">
    <property type="entry name" value="Ig-like_fold"/>
</dbReference>
<feature type="chain" id="PRO_5015583930" description="histidine kinase" evidence="9">
    <location>
        <begin position="31"/>
        <end position="1202"/>
    </location>
</feature>
<feature type="domain" description="Histidine kinase" evidence="10">
    <location>
        <begin position="828"/>
        <end position="1047"/>
    </location>
</feature>
<dbReference type="InterPro" id="IPR011123">
    <property type="entry name" value="Y_Y_Y"/>
</dbReference>
<dbReference type="PROSITE" id="PS51257">
    <property type="entry name" value="PROKAR_LIPOPROTEIN"/>
    <property type="match status" value="1"/>
</dbReference>
<evidence type="ECO:0000313" key="12">
    <source>
        <dbReference type="EMBL" id="PPU99631.1"/>
    </source>
</evidence>
<dbReference type="AlphaFoldDB" id="A0A2S7F2F4"/>
<dbReference type="SUPFAM" id="SSF63829">
    <property type="entry name" value="Calcium-dependent phosphotriesterase"/>
    <property type="match status" value="3"/>
</dbReference>
<evidence type="ECO:0000256" key="7">
    <source>
        <dbReference type="PROSITE-ProRule" id="PRU00169"/>
    </source>
</evidence>
<dbReference type="Gene3D" id="2.130.10.10">
    <property type="entry name" value="YVTN repeat-like/Quinoprotein amine dehydrogenase"/>
    <property type="match status" value="3"/>
</dbReference>
<evidence type="ECO:0000256" key="5">
    <source>
        <dbReference type="ARBA" id="ARBA00022777"/>
    </source>
</evidence>
<keyword evidence="5 12" id="KW-0418">Kinase</keyword>
<dbReference type="PRINTS" id="PR00344">
    <property type="entry name" value="BCTRLSENSOR"/>
</dbReference>
<dbReference type="FunFam" id="3.30.565.10:FF:000010">
    <property type="entry name" value="Sensor histidine kinase RcsC"/>
    <property type="match status" value="1"/>
</dbReference>
<evidence type="ECO:0000256" key="4">
    <source>
        <dbReference type="ARBA" id="ARBA00022679"/>
    </source>
</evidence>
<dbReference type="CDD" id="cd16922">
    <property type="entry name" value="HATPase_EvgS-ArcB-TorS-like"/>
    <property type="match status" value="1"/>
</dbReference>
<feature type="domain" description="Response regulatory" evidence="11">
    <location>
        <begin position="1071"/>
        <end position="1185"/>
    </location>
</feature>
<evidence type="ECO:0000256" key="3">
    <source>
        <dbReference type="ARBA" id="ARBA00022553"/>
    </source>
</evidence>
<keyword evidence="4" id="KW-0808">Transferase</keyword>
<feature type="transmembrane region" description="Helical" evidence="8">
    <location>
        <begin position="770"/>
        <end position="792"/>
    </location>
</feature>
<dbReference type="FunFam" id="1.10.287.130:FF:000028">
    <property type="entry name" value="Hybrid signal transduction histidine kinase"/>
    <property type="match status" value="1"/>
</dbReference>
<dbReference type="InterPro" id="IPR015943">
    <property type="entry name" value="WD40/YVTN_repeat-like_dom_sf"/>
</dbReference>
<dbReference type="Pfam" id="PF00072">
    <property type="entry name" value="Response_reg"/>
    <property type="match status" value="1"/>
</dbReference>
<reference evidence="13" key="1">
    <citation type="submission" date="2016-08" db="EMBL/GenBank/DDBJ databases">
        <authorList>
            <person name="Merda D."/>
            <person name="Briand M."/>
            <person name="Taghouti G."/>
            <person name="Carrere S."/>
            <person name="Gouzy J."/>
            <person name="Portier P."/>
            <person name="Jacques M.-A."/>
            <person name="Fischer-Le Saux M."/>
        </authorList>
    </citation>
    <scope>NUCLEOTIDE SEQUENCE [LARGE SCALE GENOMIC DNA]</scope>
    <source>
        <strain evidence="13">CFBP1156</strain>
    </source>
</reference>
<keyword evidence="3 7" id="KW-0597">Phosphoprotein</keyword>
<dbReference type="RefSeq" id="WP_104557618.1">
    <property type="nucleotide sequence ID" value="NZ_CP043476.1"/>
</dbReference>
<dbReference type="Proteomes" id="UP000238261">
    <property type="component" value="Unassembled WGS sequence"/>
</dbReference>
<dbReference type="GO" id="GO:0009927">
    <property type="term" value="F:histidine phosphotransfer kinase activity"/>
    <property type="evidence" value="ECO:0007669"/>
    <property type="project" value="TreeGrafter"/>
</dbReference>
<dbReference type="Pfam" id="PF02518">
    <property type="entry name" value="HATPase_c"/>
    <property type="match status" value="1"/>
</dbReference>
<feature type="modified residue" description="4-aspartylphosphate" evidence="7">
    <location>
        <position position="1120"/>
    </location>
</feature>
<evidence type="ECO:0000256" key="9">
    <source>
        <dbReference type="SAM" id="SignalP"/>
    </source>
</evidence>
<evidence type="ECO:0000256" key="2">
    <source>
        <dbReference type="ARBA" id="ARBA00012438"/>
    </source>
</evidence>
<dbReference type="CDD" id="cd00082">
    <property type="entry name" value="HisKA"/>
    <property type="match status" value="1"/>
</dbReference>
<keyword evidence="8" id="KW-1133">Transmembrane helix</keyword>
<gene>
    <name evidence="12" type="ORF">XhyaCFBP1156_00130</name>
</gene>
<name>A0A2S7F2F4_9XANT</name>
<dbReference type="InterPro" id="IPR003661">
    <property type="entry name" value="HisK_dim/P_dom"/>
</dbReference>
<evidence type="ECO:0000256" key="8">
    <source>
        <dbReference type="SAM" id="Phobius"/>
    </source>
</evidence>
<dbReference type="SUPFAM" id="SSF52172">
    <property type="entry name" value="CheY-like"/>
    <property type="match status" value="1"/>
</dbReference>
<dbReference type="PROSITE" id="PS50109">
    <property type="entry name" value="HIS_KIN"/>
    <property type="match status" value="1"/>
</dbReference>
<sequence length="1202" mass="129488">MQIPCPRRLRRGWLLAWLLVLAGCCVSALAAVPELPRFRVLDAEHGLPSSQISRLGLDRDGYLWIASGDGLARYDGREFRIWRHAPDDPQSLRCNYVQELHIDARNRVWVACEGGGLSVLDAGRRGFRHFNMATQPAMRSDDVFAIASRGDEIVFGTYAGGLYRLPADGRVQRIQAGDGEVDAMLDSAVVGLAFDPSGVLWIGTIKGLVRYDGTRASAYRLPGSDGTQQRLSALIALSDGVWVSANRDLYRLGRDGRWQRADWTGALQRGVLCMAEDGSGGYWLGNGQGLWHKPADGALRRVGEGEAAVSGANVVVSMLRDKEGGLWVSLPTRGLGYLRPDWRRLAVLGPAHGLVPDLYAGLAPARDGGAWLAGTGGNVYRLQPSSGELSKPAWTSGLPDIRLLSVLQDAAGMLWLGSSVTLLRGPAGGGALQGWSHRSARDPTPEIGGSAWLRARADGTLWVAVPGFGVQVRALADGHVLDNIHGPQRGLAAAADIAAFALAPDGTPWLAAERLHYWDAAAGQFRAPPEFAGERVQSFAFADAQTLWLHRLSGLELWRREGGHWRPLHRYAAAEGVPATESQGLVVDQQGRAWLGMRRGLFRIDPRHVPAVRAFGARDGLSSQEVVKRGLLMAADGVLLAATADGSVALLDTRLPDPPSVPLALSVESVQVRRGERLLALPVSGGFALQPDDRDLRVVARLLSFVDPEGIGYRFRLSGYDRTWVAVGAAGERTLPQLPAGAHVLEVQARTRNGAWSPTLRLPFRVYPPWWRSVWGIAGLLAAAALLLLVSLRAYRRRLRRQHAWQLALHKQEVAEQASLAKTRFLATLGHEVRTPMTGVLGMSELLLATPLDPRQRGYTESIRRAGTHLLHLVNDALDLARIEAGRLQLDLQPFALQALIADVVHLMAPLAQARGLRFECHDTLPGAVTVDGDAVRVRQILLNLVGNAIKFTASGAVTLHVAPLHSGHGLCVEVADTGPGISAEQQARLFQRFEQGDGPRTAARYGGSGLGLAISQELAMAMGGRIQVDSRLGHGARFRVTLPLRWQARPAEALTVVPLPLPARVQAPLRILLVEDEPTVAQVMAELLRSRGHHVVCAAHGLEALTEVSQGTFDLGLLDLDLPALDGLALARQLRVLGYGFALIAVTARSDGEAEAAAKTAGFAGFVRKPVTGDMLAEAIRGVMDSGLEDRDSGLGTRDSE</sequence>
<dbReference type="SUPFAM" id="SSF47384">
    <property type="entry name" value="Homodimeric domain of signal transducing histidine kinase"/>
    <property type="match status" value="1"/>
</dbReference>